<dbReference type="Proteomes" id="UP000012073">
    <property type="component" value="Unassembled WGS sequence"/>
</dbReference>
<gene>
    <name evidence="1" type="ORF">CHC_T00004297001</name>
</gene>
<name>R7QCP8_CHOCR</name>
<dbReference type="EMBL" id="HG001749">
    <property type="protein sequence ID" value="CDF35849.1"/>
    <property type="molecule type" value="Genomic_DNA"/>
</dbReference>
<keyword evidence="2" id="KW-1185">Reference proteome</keyword>
<dbReference type="GeneID" id="17323379"/>
<organism evidence="1 2">
    <name type="scientific">Chondrus crispus</name>
    <name type="common">Carrageen Irish moss</name>
    <name type="synonym">Polymorpha crispa</name>
    <dbReference type="NCBI Taxonomy" id="2769"/>
    <lineage>
        <taxon>Eukaryota</taxon>
        <taxon>Rhodophyta</taxon>
        <taxon>Florideophyceae</taxon>
        <taxon>Rhodymeniophycidae</taxon>
        <taxon>Gigartinales</taxon>
        <taxon>Gigartinaceae</taxon>
        <taxon>Chondrus</taxon>
    </lineage>
</organism>
<reference evidence="2" key="1">
    <citation type="journal article" date="2013" name="Proc. Natl. Acad. Sci. U.S.A.">
        <title>Genome structure and metabolic features in the red seaweed Chondrus crispus shed light on evolution of the Archaeplastida.</title>
        <authorList>
            <person name="Collen J."/>
            <person name="Porcel B."/>
            <person name="Carre W."/>
            <person name="Ball S.G."/>
            <person name="Chaparro C."/>
            <person name="Tonon T."/>
            <person name="Barbeyron T."/>
            <person name="Michel G."/>
            <person name="Noel B."/>
            <person name="Valentin K."/>
            <person name="Elias M."/>
            <person name="Artiguenave F."/>
            <person name="Arun A."/>
            <person name="Aury J.M."/>
            <person name="Barbosa-Neto J.F."/>
            <person name="Bothwell J.H."/>
            <person name="Bouget F.Y."/>
            <person name="Brillet L."/>
            <person name="Cabello-Hurtado F."/>
            <person name="Capella-Gutierrez S."/>
            <person name="Charrier B."/>
            <person name="Cladiere L."/>
            <person name="Cock J.M."/>
            <person name="Coelho S.M."/>
            <person name="Colleoni C."/>
            <person name="Czjzek M."/>
            <person name="Da Silva C."/>
            <person name="Delage L."/>
            <person name="Denoeud F."/>
            <person name="Deschamps P."/>
            <person name="Dittami S.M."/>
            <person name="Gabaldon T."/>
            <person name="Gachon C.M."/>
            <person name="Groisillier A."/>
            <person name="Herve C."/>
            <person name="Jabbari K."/>
            <person name="Katinka M."/>
            <person name="Kloareg B."/>
            <person name="Kowalczyk N."/>
            <person name="Labadie K."/>
            <person name="Leblanc C."/>
            <person name="Lopez P.J."/>
            <person name="McLachlan D.H."/>
            <person name="Meslet-Cladiere L."/>
            <person name="Moustafa A."/>
            <person name="Nehr Z."/>
            <person name="Nyvall Collen P."/>
            <person name="Panaud O."/>
            <person name="Partensky F."/>
            <person name="Poulain J."/>
            <person name="Rensing S.A."/>
            <person name="Rousvoal S."/>
            <person name="Samson G."/>
            <person name="Symeonidi A."/>
            <person name="Weissenbach J."/>
            <person name="Zambounis A."/>
            <person name="Wincker P."/>
            <person name="Boyen C."/>
        </authorList>
    </citation>
    <scope>NUCLEOTIDE SEQUENCE [LARGE SCALE GENOMIC DNA]</scope>
    <source>
        <strain evidence="2">cv. Stackhouse</strain>
    </source>
</reference>
<protein>
    <submittedName>
        <fullName evidence="1">Uncharacterized protein</fullName>
    </submittedName>
</protein>
<dbReference type="AlphaFoldDB" id="R7QCP8"/>
<dbReference type="OrthoDB" id="10679159at2759"/>
<dbReference type="RefSeq" id="XP_005715668.1">
    <property type="nucleotide sequence ID" value="XM_005715611.1"/>
</dbReference>
<evidence type="ECO:0000313" key="1">
    <source>
        <dbReference type="EMBL" id="CDF35849.1"/>
    </source>
</evidence>
<accession>R7QCP8</accession>
<dbReference type="KEGG" id="ccp:CHC_T00004297001"/>
<dbReference type="Gramene" id="CDF35849">
    <property type="protein sequence ID" value="CDF35849"/>
    <property type="gene ID" value="CHC_T00004297001"/>
</dbReference>
<evidence type="ECO:0000313" key="2">
    <source>
        <dbReference type="Proteomes" id="UP000012073"/>
    </source>
</evidence>
<proteinExistence type="predicted"/>
<sequence length="83" mass="9645">MIGLMYMVHQKMRPSMTLRFSRSAIVSKRHACVVPSSAISFHHRKPTRRRPVTFFTVQKSNARSVTVMTNWITNESVKKPSKR</sequence>